<dbReference type="PANTHER" id="PTHR46796">
    <property type="entry name" value="HTH-TYPE TRANSCRIPTIONAL ACTIVATOR RHAS-RELATED"/>
    <property type="match status" value="1"/>
</dbReference>
<accession>A0A132PE44</accession>
<evidence type="ECO:0000313" key="5">
    <source>
        <dbReference type="EMBL" id="KWX20600.1"/>
    </source>
</evidence>
<keyword evidence="3" id="KW-0804">Transcription</keyword>
<dbReference type="Gene3D" id="1.10.10.60">
    <property type="entry name" value="Homeodomain-like"/>
    <property type="match status" value="1"/>
</dbReference>
<keyword evidence="1" id="KW-0805">Transcription regulation</keyword>
<sequence length="251" mass="26847">MQTESMSALPQTCYPAVWLWPGQALYSGPGLGLEPHSGSVWCLAVGVDAPLTVIVDGETVVARTVLIPPRLTHHLVMTGPLVSCYLDPASHRAASCRQQFDATHHGIGVGHRAEDLLLVPPDDDGAALRWLDTAAPSAVHAIDPRIEVAAKQIREDPAADVSARELAATVGLSESRFLHLFRQEVGSSLRRYRLWSRLLRAGAEIAAGRNLTTAAVEAGFASPSHLADRFKTTFGLSATQLLATGLTVRLP</sequence>
<dbReference type="GO" id="GO:0043565">
    <property type="term" value="F:sequence-specific DNA binding"/>
    <property type="evidence" value="ECO:0007669"/>
    <property type="project" value="InterPro"/>
</dbReference>
<evidence type="ECO:0000259" key="4">
    <source>
        <dbReference type="PROSITE" id="PS01124"/>
    </source>
</evidence>
<dbReference type="Proteomes" id="UP000070612">
    <property type="component" value="Unassembled WGS sequence"/>
</dbReference>
<protein>
    <submittedName>
        <fullName evidence="5">Transcriptional regulator</fullName>
    </submittedName>
</protein>
<keyword evidence="6" id="KW-1185">Reference proteome</keyword>
<evidence type="ECO:0000256" key="3">
    <source>
        <dbReference type="ARBA" id="ARBA00023163"/>
    </source>
</evidence>
<keyword evidence="2" id="KW-0238">DNA-binding</keyword>
<dbReference type="SUPFAM" id="SSF46689">
    <property type="entry name" value="Homeodomain-like"/>
    <property type="match status" value="1"/>
</dbReference>
<dbReference type="STRING" id="59750.AWC31_25185"/>
<comment type="caution">
    <text evidence="5">The sequence shown here is derived from an EMBL/GenBank/DDBJ whole genome shotgun (WGS) entry which is preliminary data.</text>
</comment>
<dbReference type="InterPro" id="IPR009057">
    <property type="entry name" value="Homeodomain-like_sf"/>
</dbReference>
<dbReference type="PROSITE" id="PS01124">
    <property type="entry name" value="HTH_ARAC_FAMILY_2"/>
    <property type="match status" value="1"/>
</dbReference>
<proteinExistence type="predicted"/>
<dbReference type="AlphaFoldDB" id="A0A132PE44"/>
<organism evidence="5 6">
    <name type="scientific">Mycolicibacterium wolinskyi</name>
    <dbReference type="NCBI Taxonomy" id="59750"/>
    <lineage>
        <taxon>Bacteria</taxon>
        <taxon>Bacillati</taxon>
        <taxon>Actinomycetota</taxon>
        <taxon>Actinomycetes</taxon>
        <taxon>Mycobacteriales</taxon>
        <taxon>Mycobacteriaceae</taxon>
        <taxon>Mycolicibacterium</taxon>
    </lineage>
</organism>
<gene>
    <name evidence="5" type="ORF">AFM11_29845</name>
</gene>
<evidence type="ECO:0000313" key="6">
    <source>
        <dbReference type="Proteomes" id="UP000070612"/>
    </source>
</evidence>
<dbReference type="SMART" id="SM00342">
    <property type="entry name" value="HTH_ARAC"/>
    <property type="match status" value="1"/>
</dbReference>
<dbReference type="InterPro" id="IPR050204">
    <property type="entry name" value="AraC_XylS_family_regulators"/>
</dbReference>
<dbReference type="PATRIC" id="fig|59750.3.peg.3861"/>
<dbReference type="EMBL" id="LGTW01000026">
    <property type="protein sequence ID" value="KWX20600.1"/>
    <property type="molecule type" value="Genomic_DNA"/>
</dbReference>
<dbReference type="Pfam" id="PF12833">
    <property type="entry name" value="HTH_18"/>
    <property type="match status" value="1"/>
</dbReference>
<dbReference type="GO" id="GO:0003700">
    <property type="term" value="F:DNA-binding transcription factor activity"/>
    <property type="evidence" value="ECO:0007669"/>
    <property type="project" value="InterPro"/>
</dbReference>
<reference evidence="5 6" key="1">
    <citation type="submission" date="2015-07" db="EMBL/GenBank/DDBJ databases">
        <title>A draft genome sequence of Mycobacterium wolinskyi.</title>
        <authorList>
            <person name="de Man T.J."/>
            <person name="Perry K.A."/>
            <person name="Coulliette A.D."/>
            <person name="Jensen B."/>
            <person name="Toney N.C."/>
            <person name="Limbago B.M."/>
            <person name="Noble-Wang J."/>
        </authorList>
    </citation>
    <scope>NUCLEOTIDE SEQUENCE [LARGE SCALE GENOMIC DNA]</scope>
    <source>
        <strain evidence="5 6">CDC_01</strain>
    </source>
</reference>
<name>A0A132PE44_9MYCO</name>
<evidence type="ECO:0000256" key="1">
    <source>
        <dbReference type="ARBA" id="ARBA00023015"/>
    </source>
</evidence>
<feature type="domain" description="HTH araC/xylS-type" evidence="4">
    <location>
        <begin position="147"/>
        <end position="244"/>
    </location>
</feature>
<dbReference type="InterPro" id="IPR018060">
    <property type="entry name" value="HTH_AraC"/>
</dbReference>
<evidence type="ECO:0000256" key="2">
    <source>
        <dbReference type="ARBA" id="ARBA00023125"/>
    </source>
</evidence>